<dbReference type="NCBIfam" id="NF005925">
    <property type="entry name" value="PRK07938.1"/>
    <property type="match status" value="1"/>
</dbReference>
<evidence type="ECO:0000256" key="1">
    <source>
        <dbReference type="ARBA" id="ARBA00005254"/>
    </source>
</evidence>
<dbReference type="GO" id="GO:0006635">
    <property type="term" value="P:fatty acid beta-oxidation"/>
    <property type="evidence" value="ECO:0007669"/>
    <property type="project" value="TreeGrafter"/>
</dbReference>
<dbReference type="InterPro" id="IPR029045">
    <property type="entry name" value="ClpP/crotonase-like_dom_sf"/>
</dbReference>
<reference evidence="4" key="1">
    <citation type="submission" date="2023-01" db="EMBL/GenBank/DDBJ databases">
        <title>The diversity of Class Acidimicrobiia in South China Sea sediment environments and the proposal of Iamia marina sp. nov., a novel species of the genus Iamia.</title>
        <authorList>
            <person name="He Y."/>
            <person name="Tian X."/>
        </authorList>
    </citation>
    <scope>NUCLEOTIDE SEQUENCE</scope>
    <source>
        <strain evidence="4">DSM 19957</strain>
    </source>
</reference>
<keyword evidence="2" id="KW-0443">Lipid metabolism</keyword>
<proteinExistence type="inferred from homology"/>
<dbReference type="GO" id="GO:0016829">
    <property type="term" value="F:lyase activity"/>
    <property type="evidence" value="ECO:0007669"/>
    <property type="project" value="UniProtKB-KW"/>
</dbReference>
<evidence type="ECO:0000256" key="2">
    <source>
        <dbReference type="ARBA" id="ARBA00023098"/>
    </source>
</evidence>
<dbReference type="InterPro" id="IPR001753">
    <property type="entry name" value="Enoyl-CoA_hydra/iso"/>
</dbReference>
<keyword evidence="3" id="KW-0456">Lyase</keyword>
<gene>
    <name evidence="4" type="ORF">PO878_16985</name>
</gene>
<name>A0AAE9Y4I3_9ACTN</name>
<dbReference type="PANTHER" id="PTHR11941:SF169">
    <property type="entry name" value="(7AS)-7A-METHYL-1,5-DIOXO-2,3,5,6,7,7A-HEXAHYDRO-1H-INDENE-CARBOXYL-COA HYDROLASE"/>
    <property type="match status" value="1"/>
</dbReference>
<organism evidence="4 5">
    <name type="scientific">Iamia majanohamensis</name>
    <dbReference type="NCBI Taxonomy" id="467976"/>
    <lineage>
        <taxon>Bacteria</taxon>
        <taxon>Bacillati</taxon>
        <taxon>Actinomycetota</taxon>
        <taxon>Acidimicrobiia</taxon>
        <taxon>Acidimicrobiales</taxon>
        <taxon>Iamiaceae</taxon>
        <taxon>Iamia</taxon>
    </lineage>
</organism>
<sequence>MPTTHTVDDAGIAEVVMDNPPVNALTVAGWFDLAERLTALGRDPEVRCVVLRAEGRGFNAGVDIKEMQATEGFDALIGANKGCFAAFAAVYECEVPVVAAVNGFCLGGGIGLVGNADVVVAAEDATFGLPEVDRGALGAATHLSRLVPQHRARAMVYTAATATAAELAGYGSVLRVVPQAELRDAAMEVAAQIAAKSPTVMRAAKESLNGIDLWDVRRSYRYEQGFTFELNLSGVADEHRDAFVERRDTDVAR</sequence>
<dbReference type="KEGG" id="ima:PO878_16985"/>
<dbReference type="AlphaFoldDB" id="A0AAE9Y4I3"/>
<dbReference type="PANTHER" id="PTHR11941">
    <property type="entry name" value="ENOYL-COA HYDRATASE-RELATED"/>
    <property type="match status" value="1"/>
</dbReference>
<evidence type="ECO:0000256" key="3">
    <source>
        <dbReference type="ARBA" id="ARBA00023239"/>
    </source>
</evidence>
<dbReference type="SUPFAM" id="SSF52096">
    <property type="entry name" value="ClpP/crotonase"/>
    <property type="match status" value="1"/>
</dbReference>
<protein>
    <submittedName>
        <fullName evidence="4">Enoyl-CoA hydratase family protein</fullName>
    </submittedName>
</protein>
<dbReference type="Gene3D" id="3.90.226.10">
    <property type="entry name" value="2-enoyl-CoA Hydratase, Chain A, domain 1"/>
    <property type="match status" value="1"/>
</dbReference>
<dbReference type="Proteomes" id="UP001216390">
    <property type="component" value="Chromosome"/>
</dbReference>
<comment type="similarity">
    <text evidence="1">Belongs to the enoyl-CoA hydratase/isomerase family.</text>
</comment>
<evidence type="ECO:0000313" key="4">
    <source>
        <dbReference type="EMBL" id="WCO66199.1"/>
    </source>
</evidence>
<dbReference type="Pfam" id="PF00378">
    <property type="entry name" value="ECH_1"/>
    <property type="match status" value="1"/>
</dbReference>
<keyword evidence="5" id="KW-1185">Reference proteome</keyword>
<dbReference type="CDD" id="cd06558">
    <property type="entry name" value="crotonase-like"/>
    <property type="match status" value="1"/>
</dbReference>
<dbReference type="RefSeq" id="WP_272735723.1">
    <property type="nucleotide sequence ID" value="NZ_CP116942.1"/>
</dbReference>
<evidence type="ECO:0000313" key="5">
    <source>
        <dbReference type="Proteomes" id="UP001216390"/>
    </source>
</evidence>
<accession>A0AAE9Y4I3</accession>
<dbReference type="EMBL" id="CP116942">
    <property type="protein sequence ID" value="WCO66199.1"/>
    <property type="molecule type" value="Genomic_DNA"/>
</dbReference>